<evidence type="ECO:0000256" key="1">
    <source>
        <dbReference type="SAM" id="MobiDB-lite"/>
    </source>
</evidence>
<feature type="compositionally biased region" description="Polar residues" evidence="1">
    <location>
        <begin position="86"/>
        <end position="97"/>
    </location>
</feature>
<gene>
    <name evidence="2" type="ORF">RchiOBHm_Chr4g0400311</name>
</gene>
<keyword evidence="3" id="KW-1185">Reference proteome</keyword>
<dbReference type="GO" id="GO:0004674">
    <property type="term" value="F:protein serine/threonine kinase activity"/>
    <property type="evidence" value="ECO:0007669"/>
    <property type="project" value="UniProtKB-KW"/>
</dbReference>
<dbReference type="GO" id="GO:0004714">
    <property type="term" value="F:transmembrane receptor protein tyrosine kinase activity"/>
    <property type="evidence" value="ECO:0007669"/>
    <property type="project" value="InterPro"/>
</dbReference>
<dbReference type="InterPro" id="IPR045272">
    <property type="entry name" value="ANXUR1/2-like"/>
</dbReference>
<keyword evidence="2" id="KW-0418">Kinase</keyword>
<dbReference type="EMBL" id="PDCK01000042">
    <property type="protein sequence ID" value="PRQ37236.1"/>
    <property type="molecule type" value="Genomic_DNA"/>
</dbReference>
<reference evidence="2 3" key="1">
    <citation type="journal article" date="2018" name="Nat. Genet.">
        <title>The Rosa genome provides new insights in the design of modern roses.</title>
        <authorList>
            <person name="Bendahmane M."/>
        </authorList>
    </citation>
    <scope>NUCLEOTIDE SEQUENCE [LARGE SCALE GENOMIC DNA]</scope>
    <source>
        <strain evidence="3">cv. Old Blush</strain>
    </source>
</reference>
<dbReference type="OMA" id="EWAKICH"/>
<dbReference type="EC" id="2.7.11.1" evidence="2"/>
<dbReference type="Gramene" id="PRQ37236">
    <property type="protein sequence ID" value="PRQ37236"/>
    <property type="gene ID" value="RchiOBHm_Chr4g0400311"/>
</dbReference>
<protein>
    <submittedName>
        <fullName evidence="2">Putative non-specific serine/threonine protein kinase</fullName>
        <ecNumber evidence="2">2.7.11.1</ecNumber>
    </submittedName>
</protein>
<dbReference type="GO" id="GO:0005886">
    <property type="term" value="C:plasma membrane"/>
    <property type="evidence" value="ECO:0007669"/>
    <property type="project" value="TreeGrafter"/>
</dbReference>
<feature type="region of interest" description="Disordered" evidence="1">
    <location>
        <begin position="78"/>
        <end position="97"/>
    </location>
</feature>
<dbReference type="STRING" id="74649.A0A2P6QSS8"/>
<dbReference type="Gene3D" id="1.10.510.10">
    <property type="entry name" value="Transferase(Phosphotransferase) domain 1"/>
    <property type="match status" value="1"/>
</dbReference>
<keyword evidence="2" id="KW-0723">Serine/threonine-protein kinase</keyword>
<dbReference type="GO" id="GO:0009506">
    <property type="term" value="C:plasmodesma"/>
    <property type="evidence" value="ECO:0007669"/>
    <property type="project" value="TreeGrafter"/>
</dbReference>
<evidence type="ECO:0000313" key="3">
    <source>
        <dbReference type="Proteomes" id="UP000238479"/>
    </source>
</evidence>
<keyword evidence="2" id="KW-0808">Transferase</keyword>
<dbReference type="AlphaFoldDB" id="A0A2P6QSS8"/>
<sequence>MQVSLAEWAKICHQNGDLDQIIDQSLRGKISADCLNKFTEVAISCMHDDGTERSSMNDVVKELELALLLQQSAEGNTKCTDRNVETETSSSDHSCATNNSVKCISATIFSKINNPSGR</sequence>
<comment type="caution">
    <text evidence="2">The sequence shown here is derived from an EMBL/GenBank/DDBJ whole genome shotgun (WGS) entry which is preliminary data.</text>
</comment>
<evidence type="ECO:0000313" key="2">
    <source>
        <dbReference type="EMBL" id="PRQ37236.1"/>
    </source>
</evidence>
<dbReference type="PANTHER" id="PTHR27003:SF434">
    <property type="entry name" value="RECEPTOR-LIKE PROTEIN KINASE FERONIA"/>
    <property type="match status" value="1"/>
</dbReference>
<accession>A0A2P6QSS8</accession>
<name>A0A2P6QSS8_ROSCH</name>
<organism evidence="2 3">
    <name type="scientific">Rosa chinensis</name>
    <name type="common">China rose</name>
    <dbReference type="NCBI Taxonomy" id="74649"/>
    <lineage>
        <taxon>Eukaryota</taxon>
        <taxon>Viridiplantae</taxon>
        <taxon>Streptophyta</taxon>
        <taxon>Embryophyta</taxon>
        <taxon>Tracheophyta</taxon>
        <taxon>Spermatophyta</taxon>
        <taxon>Magnoliopsida</taxon>
        <taxon>eudicotyledons</taxon>
        <taxon>Gunneridae</taxon>
        <taxon>Pentapetalae</taxon>
        <taxon>rosids</taxon>
        <taxon>fabids</taxon>
        <taxon>Rosales</taxon>
        <taxon>Rosaceae</taxon>
        <taxon>Rosoideae</taxon>
        <taxon>Rosoideae incertae sedis</taxon>
        <taxon>Rosa</taxon>
    </lineage>
</organism>
<dbReference type="Proteomes" id="UP000238479">
    <property type="component" value="Chromosome 4"/>
</dbReference>
<dbReference type="PANTHER" id="PTHR27003">
    <property type="entry name" value="OS07G0166700 PROTEIN"/>
    <property type="match status" value="1"/>
</dbReference>
<proteinExistence type="predicted"/>